<evidence type="ECO:0000259" key="1">
    <source>
        <dbReference type="PROSITE" id="PS51166"/>
    </source>
</evidence>
<reference evidence="2 3" key="1">
    <citation type="submission" date="2017-10" db="EMBL/GenBank/DDBJ databases">
        <title>The draft genome sequence of Lewinella nigricans NBRC 102662.</title>
        <authorList>
            <person name="Wang K."/>
        </authorList>
    </citation>
    <scope>NUCLEOTIDE SEQUENCE [LARGE SCALE GENOMIC DNA]</scope>
    <source>
        <strain evidence="2 3">NBRC 102662</strain>
    </source>
</reference>
<feature type="domain" description="CBM20" evidence="1">
    <location>
        <begin position="7"/>
        <end position="104"/>
    </location>
</feature>
<dbReference type="InterPro" id="IPR013783">
    <property type="entry name" value="Ig-like_fold"/>
</dbReference>
<evidence type="ECO:0000313" key="2">
    <source>
        <dbReference type="EMBL" id="PHN06883.1"/>
    </source>
</evidence>
<name>A0A2D0NGK1_FLAN2</name>
<proteinExistence type="predicted"/>
<sequence length="104" mass="11612">MIKKQFLKSKPVCKATFTLPLEAAPEAKKVSLVGEFNDWDVTKAIPLKKQAKAGVFKALVELETGKAYEFRYLIDGETWENDWDADAYVATPFGEENSVVVALN</sequence>
<dbReference type="CDD" id="cd07184">
    <property type="entry name" value="E_set_Isoamylase_like_N"/>
    <property type="match status" value="1"/>
</dbReference>
<dbReference type="InterPro" id="IPR004193">
    <property type="entry name" value="Glyco_hydro_13_N"/>
</dbReference>
<dbReference type="OrthoDB" id="5451596at2"/>
<dbReference type="RefSeq" id="WP_099149727.1">
    <property type="nucleotide sequence ID" value="NZ_PDUD01000014.1"/>
</dbReference>
<gene>
    <name evidence="2" type="ORF">CRP01_09180</name>
</gene>
<dbReference type="EMBL" id="PDUD01000014">
    <property type="protein sequence ID" value="PHN06883.1"/>
    <property type="molecule type" value="Genomic_DNA"/>
</dbReference>
<dbReference type="GO" id="GO:2001070">
    <property type="term" value="F:starch binding"/>
    <property type="evidence" value="ECO:0007669"/>
    <property type="project" value="InterPro"/>
</dbReference>
<dbReference type="AlphaFoldDB" id="A0A2D0NGK1"/>
<dbReference type="Proteomes" id="UP000223913">
    <property type="component" value="Unassembled WGS sequence"/>
</dbReference>
<protein>
    <submittedName>
        <fullName evidence="2">Glycoside hydrolase</fullName>
    </submittedName>
</protein>
<accession>A0A2D0NGK1</accession>
<keyword evidence="2" id="KW-0378">Hydrolase</keyword>
<dbReference type="InterPro" id="IPR002044">
    <property type="entry name" value="CBM20"/>
</dbReference>
<organism evidence="2 3">
    <name type="scientific">Flavilitoribacter nigricans (strain ATCC 23147 / DSM 23189 / NBRC 102662 / NCIMB 1420 / SS-2)</name>
    <name type="common">Lewinella nigricans</name>
    <dbReference type="NCBI Taxonomy" id="1122177"/>
    <lineage>
        <taxon>Bacteria</taxon>
        <taxon>Pseudomonadati</taxon>
        <taxon>Bacteroidota</taxon>
        <taxon>Saprospiria</taxon>
        <taxon>Saprospirales</taxon>
        <taxon>Lewinellaceae</taxon>
        <taxon>Flavilitoribacter</taxon>
    </lineage>
</organism>
<dbReference type="GO" id="GO:0004553">
    <property type="term" value="F:hydrolase activity, hydrolyzing O-glycosyl compounds"/>
    <property type="evidence" value="ECO:0007669"/>
    <property type="project" value="InterPro"/>
</dbReference>
<dbReference type="Pfam" id="PF02922">
    <property type="entry name" value="CBM_48"/>
    <property type="match status" value="1"/>
</dbReference>
<dbReference type="SUPFAM" id="SSF81296">
    <property type="entry name" value="E set domains"/>
    <property type="match status" value="1"/>
</dbReference>
<dbReference type="PROSITE" id="PS51166">
    <property type="entry name" value="CBM20"/>
    <property type="match status" value="1"/>
</dbReference>
<dbReference type="GO" id="GO:0005975">
    <property type="term" value="P:carbohydrate metabolic process"/>
    <property type="evidence" value="ECO:0007669"/>
    <property type="project" value="InterPro"/>
</dbReference>
<evidence type="ECO:0000313" key="3">
    <source>
        <dbReference type="Proteomes" id="UP000223913"/>
    </source>
</evidence>
<dbReference type="Gene3D" id="2.60.40.10">
    <property type="entry name" value="Immunoglobulins"/>
    <property type="match status" value="1"/>
</dbReference>
<keyword evidence="3" id="KW-1185">Reference proteome</keyword>
<dbReference type="InterPro" id="IPR014756">
    <property type="entry name" value="Ig_E-set"/>
</dbReference>
<comment type="caution">
    <text evidence="2">The sequence shown here is derived from an EMBL/GenBank/DDBJ whole genome shotgun (WGS) entry which is preliminary data.</text>
</comment>